<evidence type="ECO:0000313" key="3">
    <source>
        <dbReference type="Proteomes" id="UP001156905"/>
    </source>
</evidence>
<reference evidence="3" key="1">
    <citation type="journal article" date="2019" name="Int. J. Syst. Evol. Microbiol.">
        <title>The Global Catalogue of Microorganisms (GCM) 10K type strain sequencing project: providing services to taxonomists for standard genome sequencing and annotation.</title>
        <authorList>
            <consortium name="The Broad Institute Genomics Platform"/>
            <consortium name="The Broad Institute Genome Sequencing Center for Infectious Disease"/>
            <person name="Wu L."/>
            <person name="Ma J."/>
        </authorList>
    </citation>
    <scope>NUCLEOTIDE SEQUENCE [LARGE SCALE GENOMIC DNA]</scope>
    <source>
        <strain evidence="3">NBRC 102520</strain>
    </source>
</reference>
<name>A0ABQ6BBZ8_9BRAD</name>
<keyword evidence="3" id="KW-1185">Reference proteome</keyword>
<gene>
    <name evidence="2" type="ORF">GCM10007857_80250</name>
</gene>
<dbReference type="Proteomes" id="UP001156905">
    <property type="component" value="Unassembled WGS sequence"/>
</dbReference>
<evidence type="ECO:0000313" key="2">
    <source>
        <dbReference type="EMBL" id="GLR91308.1"/>
    </source>
</evidence>
<proteinExistence type="predicted"/>
<comment type="caution">
    <text evidence="2">The sequence shown here is derived from an EMBL/GenBank/DDBJ whole genome shotgun (WGS) entry which is preliminary data.</text>
</comment>
<evidence type="ECO:0000256" key="1">
    <source>
        <dbReference type="SAM" id="MobiDB-lite"/>
    </source>
</evidence>
<organism evidence="2 3">
    <name type="scientific">Bradyrhizobium iriomotense</name>
    <dbReference type="NCBI Taxonomy" id="441950"/>
    <lineage>
        <taxon>Bacteria</taxon>
        <taxon>Pseudomonadati</taxon>
        <taxon>Pseudomonadota</taxon>
        <taxon>Alphaproteobacteria</taxon>
        <taxon>Hyphomicrobiales</taxon>
        <taxon>Nitrobacteraceae</taxon>
        <taxon>Bradyrhizobium</taxon>
    </lineage>
</organism>
<protein>
    <submittedName>
        <fullName evidence="2">Uncharacterized protein</fullName>
    </submittedName>
</protein>
<accession>A0ABQ6BBZ8</accession>
<dbReference type="RefSeq" id="WP_284274598.1">
    <property type="nucleotide sequence ID" value="NZ_BSOW01000045.1"/>
</dbReference>
<dbReference type="EMBL" id="BSOW01000045">
    <property type="protein sequence ID" value="GLR91308.1"/>
    <property type="molecule type" value="Genomic_DNA"/>
</dbReference>
<sequence>MTLRSVLLPEKPANRITFLEDGTACLLVLPFARECTDDEQRTFETAPRARIFLYACGDAPVPEGVSRPSSIYDLPRTTLSWAVRKATFIAPGIVPENSENTEADLADVLLQILEQTPEGTDHRFHVTLIVDDPAELGQYLSRTRPNPPNRGIAVARSFKRGRKR</sequence>
<feature type="region of interest" description="Disordered" evidence="1">
    <location>
        <begin position="144"/>
        <end position="164"/>
    </location>
</feature>